<protein>
    <submittedName>
        <fullName evidence="2 3">Uncharacterized protein</fullName>
    </submittedName>
</protein>
<evidence type="ECO:0000313" key="4">
    <source>
        <dbReference type="Proteomes" id="UP000006039"/>
    </source>
</evidence>
<feature type="region of interest" description="Disordered" evidence="1">
    <location>
        <begin position="228"/>
        <end position="307"/>
    </location>
</feature>
<name>J8U089_GAET3</name>
<proteinExistence type="predicted"/>
<dbReference type="VEuPathDB" id="FungiDB:GGTG_14341"/>
<dbReference type="AlphaFoldDB" id="J8U089"/>
<reference evidence="3" key="5">
    <citation type="submission" date="2018-04" db="UniProtKB">
        <authorList>
            <consortium name="EnsemblFungi"/>
        </authorList>
    </citation>
    <scope>IDENTIFICATION</scope>
    <source>
        <strain evidence="3">R3-111a-1</strain>
    </source>
</reference>
<dbReference type="GeneID" id="20354799"/>
<keyword evidence="4" id="KW-1185">Reference proteome</keyword>
<feature type="compositionally biased region" description="Basic residues" evidence="1">
    <location>
        <begin position="64"/>
        <end position="74"/>
    </location>
</feature>
<feature type="compositionally biased region" description="Polar residues" evidence="1">
    <location>
        <begin position="253"/>
        <end position="265"/>
    </location>
</feature>
<feature type="compositionally biased region" description="Polar residues" evidence="1">
    <location>
        <begin position="296"/>
        <end position="307"/>
    </location>
</feature>
<feature type="non-terminal residue" evidence="2">
    <location>
        <position position="1"/>
    </location>
</feature>
<dbReference type="RefSeq" id="XP_009230532.1">
    <property type="nucleotide sequence ID" value="XM_009232268.1"/>
</dbReference>
<dbReference type="Proteomes" id="UP000006039">
    <property type="component" value="Unassembled WGS sequence"/>
</dbReference>
<feature type="region of interest" description="Disordered" evidence="1">
    <location>
        <begin position="100"/>
        <end position="138"/>
    </location>
</feature>
<reference evidence="2" key="3">
    <citation type="submission" date="2010-09" db="EMBL/GenBank/DDBJ databases">
        <title>Annotation of Gaeumannomyces graminis var. tritici R3-111a-1.</title>
        <authorList>
            <consortium name="The Broad Institute Genome Sequencing Platform"/>
            <person name="Ma L.-J."/>
            <person name="Dead R."/>
            <person name="Young S.K."/>
            <person name="Zeng Q."/>
            <person name="Gargeya S."/>
            <person name="Fitzgerald M."/>
            <person name="Haas B."/>
            <person name="Abouelleil A."/>
            <person name="Alvarado L."/>
            <person name="Arachchi H.M."/>
            <person name="Berlin A."/>
            <person name="Brown A."/>
            <person name="Chapman S.B."/>
            <person name="Chen Z."/>
            <person name="Dunbar C."/>
            <person name="Freedman E."/>
            <person name="Gearin G."/>
            <person name="Gellesch M."/>
            <person name="Goldberg J."/>
            <person name="Griggs A."/>
            <person name="Gujja S."/>
            <person name="Heiman D."/>
            <person name="Howarth C."/>
            <person name="Larson L."/>
            <person name="Lui A."/>
            <person name="MacDonald P.J.P."/>
            <person name="Mehta T."/>
            <person name="Montmayeur A."/>
            <person name="Murphy C."/>
            <person name="Neiman D."/>
            <person name="Pearson M."/>
            <person name="Priest M."/>
            <person name="Roberts A."/>
            <person name="Saif S."/>
            <person name="Shea T."/>
            <person name="Shenoy N."/>
            <person name="Sisk P."/>
            <person name="Stolte C."/>
            <person name="Sykes S."/>
            <person name="Yandava C."/>
            <person name="Wortman J."/>
            <person name="Nusbaum C."/>
            <person name="Birren B."/>
        </authorList>
    </citation>
    <scope>NUCLEOTIDE SEQUENCE</scope>
    <source>
        <strain evidence="2">R3-111a-1</strain>
    </source>
</reference>
<organism evidence="2">
    <name type="scientific">Gaeumannomyces tritici (strain R3-111a-1)</name>
    <name type="common">Wheat and barley take-all root rot fungus</name>
    <name type="synonym">Gaeumannomyces graminis var. tritici</name>
    <dbReference type="NCBI Taxonomy" id="644352"/>
    <lineage>
        <taxon>Eukaryota</taxon>
        <taxon>Fungi</taxon>
        <taxon>Dikarya</taxon>
        <taxon>Ascomycota</taxon>
        <taxon>Pezizomycotina</taxon>
        <taxon>Sordariomycetes</taxon>
        <taxon>Sordariomycetidae</taxon>
        <taxon>Magnaporthales</taxon>
        <taxon>Magnaporthaceae</taxon>
        <taxon>Gaeumannomyces</taxon>
    </lineage>
</organism>
<reference evidence="2" key="2">
    <citation type="submission" date="2010-07" db="EMBL/GenBank/DDBJ databases">
        <authorList>
            <consortium name="The Broad Institute Genome Sequencing Platform"/>
            <consortium name="Broad Institute Genome Sequencing Center for Infectious Disease"/>
            <person name="Ma L.-J."/>
            <person name="Dead R."/>
            <person name="Young S."/>
            <person name="Zeng Q."/>
            <person name="Koehrsen M."/>
            <person name="Alvarado L."/>
            <person name="Berlin A."/>
            <person name="Chapman S.B."/>
            <person name="Chen Z."/>
            <person name="Freedman E."/>
            <person name="Gellesch M."/>
            <person name="Goldberg J."/>
            <person name="Griggs A."/>
            <person name="Gujja S."/>
            <person name="Heilman E.R."/>
            <person name="Heiman D."/>
            <person name="Hepburn T."/>
            <person name="Howarth C."/>
            <person name="Jen D."/>
            <person name="Larson L."/>
            <person name="Mehta T."/>
            <person name="Neiman D."/>
            <person name="Pearson M."/>
            <person name="Roberts A."/>
            <person name="Saif S."/>
            <person name="Shea T."/>
            <person name="Shenoy N."/>
            <person name="Sisk P."/>
            <person name="Stolte C."/>
            <person name="Sykes S."/>
            <person name="Walk T."/>
            <person name="White J."/>
            <person name="Yandava C."/>
            <person name="Haas B."/>
            <person name="Nusbaum C."/>
            <person name="Birren B."/>
        </authorList>
    </citation>
    <scope>NUCLEOTIDE SEQUENCE</scope>
    <source>
        <strain evidence="2">R3-111a-1</strain>
    </source>
</reference>
<evidence type="ECO:0000313" key="3">
    <source>
        <dbReference type="EnsemblFungi" id="EJT68080"/>
    </source>
</evidence>
<feature type="region of interest" description="Disordered" evidence="1">
    <location>
        <begin position="1"/>
        <end position="84"/>
    </location>
</feature>
<accession>J8U089</accession>
<sequence length="307" mass="33525">MSIEAASLGTPISARAGAGEPQAPTWAQREPVQWYPYPSLAQTRARSGRRQRIRPATPGGKLKNEKKKGARAKARAPGETIHLGRVPRTSQMVPEASGFDASFPYQHSKHPRRPETNDRCVSRVPNQTTRPQHDPELKEKAADWARLVRLIDHLSRPPKARHTVLAAKNQTLLAPAVPQHPDSPSRFISSFIFNLFPSGLSAPAAVESPHHTRTIAERRRLALMEARALSQHSHSQQFSSYPHHLERERTSHSESAASFHTASSGGHNGLAPRGEGAGTSSDLSHDAASTAHHTTRTYNSSGSSLQA</sequence>
<evidence type="ECO:0000256" key="1">
    <source>
        <dbReference type="SAM" id="MobiDB-lite"/>
    </source>
</evidence>
<feature type="compositionally biased region" description="Low complexity" evidence="1">
    <location>
        <begin position="228"/>
        <end position="242"/>
    </location>
</feature>
<gene>
    <name evidence="3" type="primary">20354799</name>
    <name evidence="2" type="ORF">GGTG_14341</name>
</gene>
<evidence type="ECO:0000313" key="2">
    <source>
        <dbReference type="EMBL" id="EJT68080.1"/>
    </source>
</evidence>
<dbReference type="EnsemblFungi" id="EJT68080">
    <property type="protein sequence ID" value="EJT68080"/>
    <property type="gene ID" value="GGTG_14341"/>
</dbReference>
<dbReference type="EMBL" id="GL385665">
    <property type="protein sequence ID" value="EJT68080.1"/>
    <property type="molecule type" value="Genomic_DNA"/>
</dbReference>
<feature type="compositionally biased region" description="Basic and acidic residues" evidence="1">
    <location>
        <begin position="243"/>
        <end position="252"/>
    </location>
</feature>
<reference evidence="3" key="4">
    <citation type="journal article" date="2015" name="G3 (Bethesda)">
        <title>Genome sequences of three phytopathogenic species of the Magnaporthaceae family of fungi.</title>
        <authorList>
            <person name="Okagaki L.H."/>
            <person name="Nunes C.C."/>
            <person name="Sailsbery J."/>
            <person name="Clay B."/>
            <person name="Brown D."/>
            <person name="John T."/>
            <person name="Oh Y."/>
            <person name="Young N."/>
            <person name="Fitzgerald M."/>
            <person name="Haas B.J."/>
            <person name="Zeng Q."/>
            <person name="Young S."/>
            <person name="Adiconis X."/>
            <person name="Fan L."/>
            <person name="Levin J.Z."/>
            <person name="Mitchell T.K."/>
            <person name="Okubara P.A."/>
            <person name="Farman M.L."/>
            <person name="Kohn L.M."/>
            <person name="Birren B."/>
            <person name="Ma L.-J."/>
            <person name="Dean R.A."/>
        </authorList>
    </citation>
    <scope>NUCLEOTIDE SEQUENCE</scope>
    <source>
        <strain evidence="3">R3-111a-1</strain>
    </source>
</reference>
<reference evidence="4" key="1">
    <citation type="submission" date="2010-07" db="EMBL/GenBank/DDBJ databases">
        <title>The genome sequence of Gaeumannomyces graminis var. tritici strain R3-111a-1.</title>
        <authorList>
            <consortium name="The Broad Institute Genome Sequencing Platform"/>
            <person name="Ma L.-J."/>
            <person name="Dead R."/>
            <person name="Young S."/>
            <person name="Zeng Q."/>
            <person name="Koehrsen M."/>
            <person name="Alvarado L."/>
            <person name="Berlin A."/>
            <person name="Chapman S.B."/>
            <person name="Chen Z."/>
            <person name="Freedman E."/>
            <person name="Gellesch M."/>
            <person name="Goldberg J."/>
            <person name="Griggs A."/>
            <person name="Gujja S."/>
            <person name="Heilman E.R."/>
            <person name="Heiman D."/>
            <person name="Hepburn T."/>
            <person name="Howarth C."/>
            <person name="Jen D."/>
            <person name="Larson L."/>
            <person name="Mehta T."/>
            <person name="Neiman D."/>
            <person name="Pearson M."/>
            <person name="Roberts A."/>
            <person name="Saif S."/>
            <person name="Shea T."/>
            <person name="Shenoy N."/>
            <person name="Sisk P."/>
            <person name="Stolte C."/>
            <person name="Sykes S."/>
            <person name="Walk T."/>
            <person name="White J."/>
            <person name="Yandava C."/>
            <person name="Haas B."/>
            <person name="Nusbaum C."/>
            <person name="Birren B."/>
        </authorList>
    </citation>
    <scope>NUCLEOTIDE SEQUENCE [LARGE SCALE GENOMIC DNA]</scope>
    <source>
        <strain evidence="4">R3-111a-1</strain>
    </source>
</reference>